<evidence type="ECO:0000256" key="4">
    <source>
        <dbReference type="ARBA" id="ARBA00025742"/>
    </source>
</evidence>
<evidence type="ECO:0000256" key="1">
    <source>
        <dbReference type="ARBA" id="ARBA00022723"/>
    </source>
</evidence>
<dbReference type="GO" id="GO:0046872">
    <property type="term" value="F:metal ion binding"/>
    <property type="evidence" value="ECO:0007669"/>
    <property type="project" value="UniProtKB-KW"/>
</dbReference>
<dbReference type="InterPro" id="IPR026575">
    <property type="entry name" value="GpdQ/CpdA-like"/>
</dbReference>
<dbReference type="CDD" id="cd07402">
    <property type="entry name" value="MPP_GpdQ"/>
    <property type="match status" value="1"/>
</dbReference>
<dbReference type="EMBL" id="CP022987">
    <property type="protein sequence ID" value="QAA94184.1"/>
    <property type="molecule type" value="Genomic_DNA"/>
</dbReference>
<dbReference type="InterPro" id="IPR029052">
    <property type="entry name" value="Metallo-depent_PP-like"/>
</dbReference>
<dbReference type="InterPro" id="IPR042283">
    <property type="entry name" value="GpdQ_catalytic"/>
</dbReference>
<proteinExistence type="inferred from homology"/>
<dbReference type="InterPro" id="IPR050884">
    <property type="entry name" value="CNP_phosphodiesterase-III"/>
</dbReference>
<keyword evidence="7" id="KW-1185">Reference proteome</keyword>
<evidence type="ECO:0000313" key="7">
    <source>
        <dbReference type="Proteomes" id="UP000283474"/>
    </source>
</evidence>
<keyword evidence="3" id="KW-0408">Iron</keyword>
<dbReference type="Gene3D" id="3.30.750.180">
    <property type="entry name" value="GpdQ, beta-strand dimerisation domain"/>
    <property type="match status" value="1"/>
</dbReference>
<name>A0A410GD48_9BURK</name>
<dbReference type="Gene3D" id="3.60.21.40">
    <property type="entry name" value="GpdQ, catalytic alpha/beta sandwich domain"/>
    <property type="match status" value="1"/>
</dbReference>
<dbReference type="KEGG" id="pus:CKA81_10335"/>
<dbReference type="RefSeq" id="WP_128355188.1">
    <property type="nucleotide sequence ID" value="NZ_CP022987.1"/>
</dbReference>
<dbReference type="GO" id="GO:0004112">
    <property type="term" value="F:cyclic-nucleotide phosphodiesterase activity"/>
    <property type="evidence" value="ECO:0007669"/>
    <property type="project" value="InterPro"/>
</dbReference>
<accession>A0A410GD48</accession>
<evidence type="ECO:0000256" key="2">
    <source>
        <dbReference type="ARBA" id="ARBA00022801"/>
    </source>
</evidence>
<reference evidence="6 7" key="1">
    <citation type="submission" date="2017-08" db="EMBL/GenBank/DDBJ databases">
        <authorList>
            <person name="Park S.-J."/>
            <person name="Kim H."/>
        </authorList>
    </citation>
    <scope>NUCLEOTIDE SEQUENCE [LARGE SCALE GENOMIC DNA]</scope>
    <source>
        <strain evidence="7">ye3</strain>
    </source>
</reference>
<dbReference type="PANTHER" id="PTHR42988:SF2">
    <property type="entry name" value="CYCLIC NUCLEOTIDE PHOSPHODIESTERASE CBUA0032-RELATED"/>
    <property type="match status" value="1"/>
</dbReference>
<feature type="domain" description="Calcineurin-like phosphoesterase" evidence="5">
    <location>
        <begin position="4"/>
        <end position="199"/>
    </location>
</feature>
<dbReference type="Proteomes" id="UP000283474">
    <property type="component" value="Chromosome"/>
</dbReference>
<keyword evidence="1" id="KW-0479">Metal-binding</keyword>
<dbReference type="SUPFAM" id="SSF56300">
    <property type="entry name" value="Metallo-dependent phosphatases"/>
    <property type="match status" value="1"/>
</dbReference>
<gene>
    <name evidence="6" type="ORF">CKA81_10335</name>
</gene>
<protein>
    <submittedName>
        <fullName evidence="6">Phosphodiesterase</fullName>
    </submittedName>
</protein>
<evidence type="ECO:0000259" key="5">
    <source>
        <dbReference type="Pfam" id="PF00149"/>
    </source>
</evidence>
<organism evidence="6 7">
    <name type="scientific">Pollutimonas thiosulfatoxidans</name>
    <dbReference type="NCBI Taxonomy" id="2028345"/>
    <lineage>
        <taxon>Bacteria</taxon>
        <taxon>Pseudomonadati</taxon>
        <taxon>Pseudomonadota</taxon>
        <taxon>Betaproteobacteria</taxon>
        <taxon>Burkholderiales</taxon>
        <taxon>Alcaligenaceae</taxon>
        <taxon>Pollutimonas</taxon>
    </lineage>
</organism>
<evidence type="ECO:0000256" key="3">
    <source>
        <dbReference type="ARBA" id="ARBA00023004"/>
    </source>
</evidence>
<dbReference type="InterPro" id="IPR042281">
    <property type="entry name" value="GpdQ_beta-strand"/>
</dbReference>
<sequence length="275" mass="30369">MITSIVQLSDPHIREPGRLAYKRLDTAPYLSMAVTSVLTLRQQPDAVVITGDLTDFGRPDEYEHLRKLLSPLRTSIYLLPGNHDSRTAMRIAFPDHPYLGDGDFIQYTIDIGPLRLIALDTVVPGESYGRLCSHRLAWLEQALAETRERPVIIAMHHPPFRTLIGHMDEIGLLEGATELETIVARHSNVQRIICGHLHRAITTRFGGTIASTTPAPAHQITLNLAPDASSDWMLEPPGFQVHAWDEGSGRLVSHTAASGAFAGPYPFHDNGLLID</sequence>
<dbReference type="PANTHER" id="PTHR42988">
    <property type="entry name" value="PHOSPHOHYDROLASE"/>
    <property type="match status" value="1"/>
</dbReference>
<evidence type="ECO:0000313" key="6">
    <source>
        <dbReference type="EMBL" id="QAA94184.1"/>
    </source>
</evidence>
<dbReference type="OrthoDB" id="9784378at2"/>
<keyword evidence="2" id="KW-0378">Hydrolase</keyword>
<dbReference type="AlphaFoldDB" id="A0A410GD48"/>
<comment type="similarity">
    <text evidence="4">Belongs to the cyclic nucleotide phosphodiesterase class-III family.</text>
</comment>
<dbReference type="InterPro" id="IPR004843">
    <property type="entry name" value="Calcineurin-like_PHP"/>
</dbReference>
<dbReference type="Pfam" id="PF00149">
    <property type="entry name" value="Metallophos"/>
    <property type="match status" value="1"/>
</dbReference>